<evidence type="ECO:0000259" key="6">
    <source>
        <dbReference type="PROSITE" id="PS01124"/>
    </source>
</evidence>
<dbReference type="STRING" id="488533.SAMN04487960_104241"/>
<gene>
    <name evidence="7" type="ORF">SAMN04487960_104241</name>
</gene>
<dbReference type="PROSITE" id="PS00041">
    <property type="entry name" value="HTH_ARAC_FAMILY_1"/>
    <property type="match status" value="1"/>
</dbReference>
<reference evidence="7 8" key="1">
    <citation type="submission" date="2016-10" db="EMBL/GenBank/DDBJ databases">
        <authorList>
            <person name="de Groot N.N."/>
        </authorList>
    </citation>
    <scope>NUCLEOTIDE SEQUENCE [LARGE SCALE GENOMIC DNA]</scope>
    <source>
        <strain evidence="7 8">CGMCC 1.7059</strain>
    </source>
</reference>
<sequence length="316" mass="36246">MHLTNNKNAPKMRTTEARDADEHAHNLTNWQQQYDQISGGGFYGRIDELPLPRLQVFREHTSKALRQQCNVWPNSVWIGIPAVADDCRINGQVVADRDVMCRPGHCDFELVTPEAFDIFGVVIDRDELNRVARVQGLELEDGALLHHPRLSVPARTLDAMRYIISRLLDGDRRLTAPHLQKDLVLMALLELLQQESPNDEVPPGYRHRKWVVDQVKQYVASHQDAPLTMIDLCELTNVSRRTLQYSFDSILGISPLQYLRATRLNQVRRALRRANARQTVADIASYWGFWHLSQFAKDYKTLFGESPSNTRNTPCV</sequence>
<feature type="region of interest" description="Disordered" evidence="5">
    <location>
        <begin position="1"/>
        <end position="21"/>
    </location>
</feature>
<evidence type="ECO:0000313" key="7">
    <source>
        <dbReference type="EMBL" id="SDW82726.1"/>
    </source>
</evidence>
<dbReference type="InterPro" id="IPR009057">
    <property type="entry name" value="Homeodomain-like_sf"/>
</dbReference>
<dbReference type="PROSITE" id="PS01124">
    <property type="entry name" value="HTH_ARAC_FAMILY_2"/>
    <property type="match status" value="1"/>
</dbReference>
<protein>
    <submittedName>
        <fullName evidence="7">AraC family transcriptional regulator, ethanolamine operon transcriptional activator</fullName>
    </submittedName>
</protein>
<dbReference type="AlphaFoldDB" id="A0A1H2WQJ5"/>
<dbReference type="PANTHER" id="PTHR46796:SF12">
    <property type="entry name" value="HTH-TYPE DNA-BINDING TRANSCRIPTIONAL ACTIVATOR EUTR"/>
    <property type="match status" value="1"/>
</dbReference>
<keyword evidence="8" id="KW-1185">Reference proteome</keyword>
<dbReference type="Pfam" id="PF12833">
    <property type="entry name" value="HTH_18"/>
    <property type="match status" value="1"/>
</dbReference>
<name>A0A1H2WQJ5_9GAMM</name>
<dbReference type="OrthoDB" id="6003540at2"/>
<dbReference type="GO" id="GO:0043565">
    <property type="term" value="F:sequence-specific DNA binding"/>
    <property type="evidence" value="ECO:0007669"/>
    <property type="project" value="InterPro"/>
</dbReference>
<dbReference type="Gene3D" id="1.10.10.60">
    <property type="entry name" value="Homeodomain-like"/>
    <property type="match status" value="1"/>
</dbReference>
<dbReference type="SMART" id="SM00342">
    <property type="entry name" value="HTH_ARAC"/>
    <property type="match status" value="1"/>
</dbReference>
<dbReference type="GO" id="GO:0003700">
    <property type="term" value="F:DNA-binding transcription factor activity"/>
    <property type="evidence" value="ECO:0007669"/>
    <property type="project" value="InterPro"/>
</dbReference>
<dbReference type="PANTHER" id="PTHR46796">
    <property type="entry name" value="HTH-TYPE TRANSCRIPTIONAL ACTIVATOR RHAS-RELATED"/>
    <property type="match status" value="1"/>
</dbReference>
<keyword evidence="3" id="KW-0804">Transcription</keyword>
<evidence type="ECO:0000256" key="3">
    <source>
        <dbReference type="ARBA" id="ARBA00023163"/>
    </source>
</evidence>
<evidence type="ECO:0000313" key="8">
    <source>
        <dbReference type="Proteomes" id="UP000199675"/>
    </source>
</evidence>
<evidence type="ECO:0000256" key="2">
    <source>
        <dbReference type="ARBA" id="ARBA00023125"/>
    </source>
</evidence>
<evidence type="ECO:0000256" key="1">
    <source>
        <dbReference type="ARBA" id="ARBA00023015"/>
    </source>
</evidence>
<feature type="domain" description="HTH araC/xylS-type" evidence="6">
    <location>
        <begin position="213"/>
        <end position="313"/>
    </location>
</feature>
<dbReference type="InterPro" id="IPR018062">
    <property type="entry name" value="HTH_AraC-typ_CS"/>
</dbReference>
<evidence type="ECO:0000256" key="4">
    <source>
        <dbReference type="ARBA" id="ARBA00037345"/>
    </source>
</evidence>
<dbReference type="Proteomes" id="UP000199675">
    <property type="component" value="Unassembled WGS sequence"/>
</dbReference>
<evidence type="ECO:0000256" key="5">
    <source>
        <dbReference type="SAM" id="MobiDB-lite"/>
    </source>
</evidence>
<dbReference type="EMBL" id="FNNE01000004">
    <property type="protein sequence ID" value="SDW82726.1"/>
    <property type="molecule type" value="Genomic_DNA"/>
</dbReference>
<proteinExistence type="predicted"/>
<dbReference type="InterPro" id="IPR050204">
    <property type="entry name" value="AraC_XylS_family_regulators"/>
</dbReference>
<keyword evidence="1" id="KW-0805">Transcription regulation</keyword>
<dbReference type="GO" id="GO:0009893">
    <property type="term" value="P:positive regulation of metabolic process"/>
    <property type="evidence" value="ECO:0007669"/>
    <property type="project" value="UniProtKB-ARBA"/>
</dbReference>
<keyword evidence="2" id="KW-0238">DNA-binding</keyword>
<organism evidence="7 8">
    <name type="scientific">Marinobacter mobilis</name>
    <dbReference type="NCBI Taxonomy" id="488533"/>
    <lineage>
        <taxon>Bacteria</taxon>
        <taxon>Pseudomonadati</taxon>
        <taxon>Pseudomonadota</taxon>
        <taxon>Gammaproteobacteria</taxon>
        <taxon>Pseudomonadales</taxon>
        <taxon>Marinobacteraceae</taxon>
        <taxon>Marinobacter</taxon>
    </lineage>
</organism>
<dbReference type="SUPFAM" id="SSF46689">
    <property type="entry name" value="Homeodomain-like"/>
    <property type="match status" value="2"/>
</dbReference>
<dbReference type="InterPro" id="IPR018060">
    <property type="entry name" value="HTH_AraC"/>
</dbReference>
<comment type="function">
    <text evidence="4">Regulatory protein of the TOL plasmid xyl operons. XylS activates the xylXYZLTEGFJQKIH operon required for the degradation of toluene, m-xylene and p-xylene.</text>
</comment>
<accession>A0A1H2WQJ5</accession>